<dbReference type="PANTHER" id="PTHR47691">
    <property type="entry name" value="REGULATOR-RELATED"/>
    <property type="match status" value="1"/>
</dbReference>
<organism evidence="3 4">
    <name type="scientific">Actinomadura harenae</name>
    <dbReference type="NCBI Taxonomy" id="2483351"/>
    <lineage>
        <taxon>Bacteria</taxon>
        <taxon>Bacillati</taxon>
        <taxon>Actinomycetota</taxon>
        <taxon>Actinomycetes</taxon>
        <taxon>Streptosporangiales</taxon>
        <taxon>Thermomonosporaceae</taxon>
        <taxon>Actinomadura</taxon>
    </lineage>
</organism>
<comment type="caution">
    <text evidence="3">The sequence shown here is derived from an EMBL/GenBank/DDBJ whole genome shotgun (WGS) entry which is preliminary data.</text>
</comment>
<evidence type="ECO:0000313" key="3">
    <source>
        <dbReference type="EMBL" id="RMI40574.1"/>
    </source>
</evidence>
<dbReference type="InterPro" id="IPR058852">
    <property type="entry name" value="HTH_77"/>
</dbReference>
<dbReference type="Pfam" id="PF25872">
    <property type="entry name" value="HTH_77"/>
    <property type="match status" value="1"/>
</dbReference>
<dbReference type="InterPro" id="IPR027417">
    <property type="entry name" value="P-loop_NTPase"/>
</dbReference>
<evidence type="ECO:0000313" key="4">
    <source>
        <dbReference type="Proteomes" id="UP000282674"/>
    </source>
</evidence>
<evidence type="ECO:0000259" key="2">
    <source>
        <dbReference type="Pfam" id="PF25872"/>
    </source>
</evidence>
<dbReference type="Gene3D" id="3.40.50.300">
    <property type="entry name" value="P-loop containing nucleotide triphosphate hydrolases"/>
    <property type="match status" value="1"/>
</dbReference>
<evidence type="ECO:0000256" key="1">
    <source>
        <dbReference type="SAM" id="MobiDB-lite"/>
    </source>
</evidence>
<dbReference type="AlphaFoldDB" id="A0A3M2LSX2"/>
<proteinExistence type="predicted"/>
<gene>
    <name evidence="3" type="ORF">EBO15_25940</name>
</gene>
<dbReference type="EMBL" id="RFFG01000052">
    <property type="protein sequence ID" value="RMI40574.1"/>
    <property type="molecule type" value="Genomic_DNA"/>
</dbReference>
<sequence>MLWEVTVFQDDRSSLVRVGLVDRVRELATVREQIGHGRPVTLTGVGGVGKTRLALRAAQELRVFFPDGTWFVRIDEIRHPALLAHGVTAAMGVVDQPGRAPADVLLDFLAGRKALLVLDGCEHLREAVGELIGTLRKGAPGVRFIATARQGLAMPEEYRLVVRPLPVPTEADCERPVFHPADLRRLAEVESVRLFVLRAAEAVPGFALTAGNAPQVARLCRRLDGIPFAIELAAVRMREMPLEEVLGRLRDRFAVLGAARPGLPRHQTLRTAIGWSHELCTPAERLLWARLSVFEGGFDADAASAVCADERLPAGTVCALLAGLVDKSILYLGDHDDGTRYRLLDTVREYGLGWLRLLGEEQLMRRRHRDHYLVVARRADRDWFGAHQFALYRGLLADLGNFRGALTYEGVGEADRRAGLELAAALWPLWIVRGLTREGRYHLERLLADEPPPGPERARARCHLAWVAFARADVEVACETAEVARAEALDHGDHLLALRARVIACIAAGTGGNLPGPADAPPPVPGVSGGGWKVDGGSARPEADPQDDAREAGPQGGAREVGPRDAVGEAGRRDAVRRVGARDAAREAAHVLSGTLDDVLSARAGRPDDLDPLLALGVIGLLLDRCGELDRAADLLVRAVELCAGHGDLWWWSHLDWILARVELRRDRPEEASGRARAALAVKLEFQDAMGAALQLEVLAAAAVALGGPARAARLHGVAAAVLHTATTPGLSILALGDIHDEAERAARDRLGDAAYEHERDAGAVLDQEAAVAYALAPDAREP</sequence>
<dbReference type="PANTHER" id="PTHR47691:SF3">
    <property type="entry name" value="HTH-TYPE TRANSCRIPTIONAL REGULATOR RV0890C-RELATED"/>
    <property type="match status" value="1"/>
</dbReference>
<feature type="region of interest" description="Disordered" evidence="1">
    <location>
        <begin position="513"/>
        <end position="579"/>
    </location>
</feature>
<feature type="compositionally biased region" description="Basic and acidic residues" evidence="1">
    <location>
        <begin position="561"/>
        <end position="579"/>
    </location>
</feature>
<dbReference type="SUPFAM" id="SSF52540">
    <property type="entry name" value="P-loop containing nucleoside triphosphate hydrolases"/>
    <property type="match status" value="1"/>
</dbReference>
<name>A0A3M2LSX2_9ACTN</name>
<protein>
    <recommendedName>
        <fullName evidence="2">Winged helix-turn-helix domain-containing protein</fullName>
    </recommendedName>
</protein>
<reference evidence="3 4" key="1">
    <citation type="submission" date="2018-10" db="EMBL/GenBank/DDBJ databases">
        <title>Isolation from soil.</title>
        <authorList>
            <person name="Hu J."/>
        </authorList>
    </citation>
    <scope>NUCLEOTIDE SEQUENCE [LARGE SCALE GENOMIC DNA]</scope>
    <source>
        <strain evidence="3 4">NEAU-Ht49</strain>
    </source>
</reference>
<feature type="domain" description="Winged helix-turn-helix" evidence="2">
    <location>
        <begin position="284"/>
        <end position="350"/>
    </location>
</feature>
<feature type="compositionally biased region" description="Basic and acidic residues" evidence="1">
    <location>
        <begin position="541"/>
        <end position="551"/>
    </location>
</feature>
<dbReference type="Proteomes" id="UP000282674">
    <property type="component" value="Unassembled WGS sequence"/>
</dbReference>
<keyword evidence="4" id="KW-1185">Reference proteome</keyword>
<accession>A0A3M2LSX2</accession>